<sequence>MEEQETVETERNDIEEPWLEWVLYSNGGVKIWASRMP</sequence>
<organism evidence="1 2">
    <name type="scientific">Senna tora</name>
    <dbReference type="NCBI Taxonomy" id="362788"/>
    <lineage>
        <taxon>Eukaryota</taxon>
        <taxon>Viridiplantae</taxon>
        <taxon>Streptophyta</taxon>
        <taxon>Embryophyta</taxon>
        <taxon>Tracheophyta</taxon>
        <taxon>Spermatophyta</taxon>
        <taxon>Magnoliopsida</taxon>
        <taxon>eudicotyledons</taxon>
        <taxon>Gunneridae</taxon>
        <taxon>Pentapetalae</taxon>
        <taxon>rosids</taxon>
        <taxon>fabids</taxon>
        <taxon>Fabales</taxon>
        <taxon>Fabaceae</taxon>
        <taxon>Caesalpinioideae</taxon>
        <taxon>Cassia clade</taxon>
        <taxon>Senna</taxon>
    </lineage>
</organism>
<accession>A0A834WXC4</accession>
<comment type="caution">
    <text evidence="1">The sequence shown here is derived from an EMBL/GenBank/DDBJ whole genome shotgun (WGS) entry which is preliminary data.</text>
</comment>
<evidence type="ECO:0000313" key="2">
    <source>
        <dbReference type="Proteomes" id="UP000634136"/>
    </source>
</evidence>
<dbReference type="EMBL" id="JAAIUW010000004">
    <property type="protein sequence ID" value="KAF7834246.1"/>
    <property type="molecule type" value="Genomic_DNA"/>
</dbReference>
<dbReference type="Proteomes" id="UP000634136">
    <property type="component" value="Unassembled WGS sequence"/>
</dbReference>
<protein>
    <submittedName>
        <fullName evidence="1">Uncharacterized protein</fullName>
    </submittedName>
</protein>
<name>A0A834WXC4_9FABA</name>
<dbReference type="AlphaFoldDB" id="A0A834WXC4"/>
<proteinExistence type="predicted"/>
<gene>
    <name evidence="1" type="ORF">G2W53_009105</name>
</gene>
<evidence type="ECO:0000313" key="1">
    <source>
        <dbReference type="EMBL" id="KAF7834246.1"/>
    </source>
</evidence>
<reference evidence="1" key="1">
    <citation type="submission" date="2020-09" db="EMBL/GenBank/DDBJ databases">
        <title>Genome-Enabled Discovery of Anthraquinone Biosynthesis in Senna tora.</title>
        <authorList>
            <person name="Kang S.-H."/>
            <person name="Pandey R.P."/>
            <person name="Lee C.-M."/>
            <person name="Sim J.-S."/>
            <person name="Jeong J.-T."/>
            <person name="Choi B.-S."/>
            <person name="Jung M."/>
            <person name="Ginzburg D."/>
            <person name="Zhao K."/>
            <person name="Won S.Y."/>
            <person name="Oh T.-J."/>
            <person name="Yu Y."/>
            <person name="Kim N.-H."/>
            <person name="Lee O.R."/>
            <person name="Lee T.-H."/>
            <person name="Bashyal P."/>
            <person name="Kim T.-S."/>
            <person name="Lee W.-H."/>
            <person name="Kawkins C."/>
            <person name="Kim C.-K."/>
            <person name="Kim J.S."/>
            <person name="Ahn B.O."/>
            <person name="Rhee S.Y."/>
            <person name="Sohng J.K."/>
        </authorList>
    </citation>
    <scope>NUCLEOTIDE SEQUENCE</scope>
    <source>
        <tissue evidence="1">Leaf</tissue>
    </source>
</reference>
<keyword evidence="2" id="KW-1185">Reference proteome</keyword>